<dbReference type="InterPro" id="IPR002477">
    <property type="entry name" value="Peptidoglycan-bd-like"/>
</dbReference>
<name>A0A2P9HP06_9HYPH</name>
<dbReference type="Gene3D" id="1.10.101.10">
    <property type="entry name" value="PGBD-like superfamily/PGBD"/>
    <property type="match status" value="1"/>
</dbReference>
<gene>
    <name evidence="8" type="ORF">OHAE_1733</name>
</gene>
<keyword evidence="4 8" id="KW-0378">Hydrolase</keyword>
<reference evidence="9" key="1">
    <citation type="submission" date="2017-12" db="EMBL/GenBank/DDBJ databases">
        <authorList>
            <person name="Diaz M."/>
        </authorList>
    </citation>
    <scope>NUCLEOTIDE SEQUENCE [LARGE SCALE GENOMIC DNA]</scope>
    <source>
        <strain evidence="9">FI11154</strain>
    </source>
</reference>
<evidence type="ECO:0000256" key="3">
    <source>
        <dbReference type="ARBA" id="ARBA00011901"/>
    </source>
</evidence>
<feature type="region of interest" description="Disordered" evidence="6">
    <location>
        <begin position="20"/>
        <end position="39"/>
    </location>
</feature>
<evidence type="ECO:0000256" key="4">
    <source>
        <dbReference type="ARBA" id="ARBA00022801"/>
    </source>
</evidence>
<dbReference type="GO" id="GO:0071555">
    <property type="term" value="P:cell wall organization"/>
    <property type="evidence" value="ECO:0007669"/>
    <property type="project" value="UniProtKB-KW"/>
</dbReference>
<dbReference type="SMART" id="SM00644">
    <property type="entry name" value="Ami_2"/>
    <property type="match status" value="1"/>
</dbReference>
<dbReference type="SUPFAM" id="SSF47090">
    <property type="entry name" value="PGBD-like"/>
    <property type="match status" value="1"/>
</dbReference>
<evidence type="ECO:0000259" key="7">
    <source>
        <dbReference type="SMART" id="SM00644"/>
    </source>
</evidence>
<protein>
    <recommendedName>
        <fullName evidence="3">N-acetylmuramoyl-L-alanine amidase</fullName>
        <ecNumber evidence="3">3.5.1.28</ecNumber>
    </recommendedName>
</protein>
<dbReference type="CDD" id="cd06583">
    <property type="entry name" value="PGRP"/>
    <property type="match status" value="1"/>
</dbReference>
<dbReference type="Gene3D" id="3.40.80.10">
    <property type="entry name" value="Peptidoglycan recognition protein-like"/>
    <property type="match status" value="1"/>
</dbReference>
<comment type="similarity">
    <text evidence="2">Belongs to the N-acetylmuramoyl-L-alanine amidase 2 family.</text>
</comment>
<dbReference type="Pfam" id="PF01510">
    <property type="entry name" value="Amidase_2"/>
    <property type="match status" value="1"/>
</dbReference>
<proteinExistence type="inferred from homology"/>
<dbReference type="InterPro" id="IPR036365">
    <property type="entry name" value="PGBD-like_sf"/>
</dbReference>
<evidence type="ECO:0000256" key="2">
    <source>
        <dbReference type="ARBA" id="ARBA00007553"/>
    </source>
</evidence>
<accession>A0A2P9HP06</accession>
<dbReference type="SUPFAM" id="SSF55846">
    <property type="entry name" value="N-acetylmuramoyl-L-alanine amidase-like"/>
    <property type="match status" value="1"/>
</dbReference>
<dbReference type="GO" id="GO:0008745">
    <property type="term" value="F:N-acetylmuramoyl-L-alanine amidase activity"/>
    <property type="evidence" value="ECO:0007669"/>
    <property type="project" value="UniProtKB-EC"/>
</dbReference>
<dbReference type="InterPro" id="IPR036366">
    <property type="entry name" value="PGBDSf"/>
</dbReference>
<dbReference type="InterPro" id="IPR002502">
    <property type="entry name" value="Amidase_domain"/>
</dbReference>
<sequence>MQTSSEATGFQDEELAELALEKPDFPDATLDPSPNFGPRRDGKTPVFLIQHYTGLATAQEAIDILKSPEMQVSAHYLVLEDGKVLQMVSEKARAWHAGKSFWKGETDINSASIGIEIVNPGVLQDYPPFKDAQIEAVIRLSRDICARHAIAPENVLAHSDIAPARKTDPGQSFPWKRLHEAGVGHYVEPTPIRGGRFLARGEQGQPVEALQSMLALYGYGIEITGIFDEATEIVVKAFQRHFRPQNVDGVADVSTIDTLYRLIFSLQNVTA</sequence>
<dbReference type="PANTHER" id="PTHR30417">
    <property type="entry name" value="N-ACETYLMURAMOYL-L-ALANINE AMIDASE AMID"/>
    <property type="match status" value="1"/>
</dbReference>
<dbReference type="Proteomes" id="UP000246073">
    <property type="component" value="Unassembled WGS sequence"/>
</dbReference>
<dbReference type="Pfam" id="PF01471">
    <property type="entry name" value="PG_binding_1"/>
    <property type="match status" value="1"/>
</dbReference>
<evidence type="ECO:0000313" key="9">
    <source>
        <dbReference type="Proteomes" id="UP000246073"/>
    </source>
</evidence>
<evidence type="ECO:0000313" key="8">
    <source>
        <dbReference type="EMBL" id="SPL65866.1"/>
    </source>
</evidence>
<comment type="catalytic activity">
    <reaction evidence="1">
        <text>Hydrolyzes the link between N-acetylmuramoyl residues and L-amino acid residues in certain cell-wall glycopeptides.</text>
        <dbReference type="EC" id="3.5.1.28"/>
    </reaction>
</comment>
<dbReference type="GO" id="GO:0019867">
    <property type="term" value="C:outer membrane"/>
    <property type="evidence" value="ECO:0007669"/>
    <property type="project" value="TreeGrafter"/>
</dbReference>
<dbReference type="GO" id="GO:0009254">
    <property type="term" value="P:peptidoglycan turnover"/>
    <property type="evidence" value="ECO:0007669"/>
    <property type="project" value="TreeGrafter"/>
</dbReference>
<dbReference type="AlphaFoldDB" id="A0A2P9HP06"/>
<keyword evidence="5" id="KW-0961">Cell wall biogenesis/degradation</keyword>
<feature type="domain" description="N-acetylmuramoyl-L-alanine amidase" evidence="7">
    <location>
        <begin position="33"/>
        <end position="170"/>
    </location>
</feature>
<dbReference type="EC" id="3.5.1.28" evidence="3"/>
<evidence type="ECO:0000256" key="1">
    <source>
        <dbReference type="ARBA" id="ARBA00001561"/>
    </source>
</evidence>
<dbReference type="InterPro" id="IPR051206">
    <property type="entry name" value="NAMLAA_amidase_2"/>
</dbReference>
<dbReference type="GO" id="GO:0009253">
    <property type="term" value="P:peptidoglycan catabolic process"/>
    <property type="evidence" value="ECO:0007669"/>
    <property type="project" value="InterPro"/>
</dbReference>
<dbReference type="EMBL" id="OOFM01000005">
    <property type="protein sequence ID" value="SPL65866.1"/>
    <property type="molecule type" value="Genomic_DNA"/>
</dbReference>
<evidence type="ECO:0000256" key="6">
    <source>
        <dbReference type="SAM" id="MobiDB-lite"/>
    </source>
</evidence>
<dbReference type="PANTHER" id="PTHR30417:SF1">
    <property type="entry name" value="N-ACETYLMURAMOYL-L-ALANINE AMIDASE AMID"/>
    <property type="match status" value="1"/>
</dbReference>
<organism evidence="8 9">
    <name type="scientific">Ochrobactrum soli</name>
    <dbReference type="NCBI Taxonomy" id="2448455"/>
    <lineage>
        <taxon>Bacteria</taxon>
        <taxon>Pseudomonadati</taxon>
        <taxon>Pseudomonadota</taxon>
        <taxon>Alphaproteobacteria</taxon>
        <taxon>Hyphomicrobiales</taxon>
        <taxon>Brucellaceae</taxon>
        <taxon>Brucella/Ochrobactrum group</taxon>
        <taxon>Ochrobactrum</taxon>
    </lineage>
</organism>
<dbReference type="RefSeq" id="WP_109369421.1">
    <property type="nucleotide sequence ID" value="NZ_OOFM01000005.1"/>
</dbReference>
<evidence type="ECO:0000256" key="5">
    <source>
        <dbReference type="ARBA" id="ARBA00023316"/>
    </source>
</evidence>
<dbReference type="InterPro" id="IPR036505">
    <property type="entry name" value="Amidase/PGRP_sf"/>
</dbReference>